<feature type="domain" description="DNA replication regulator Sld3 C-terminal" evidence="2">
    <location>
        <begin position="480"/>
        <end position="999"/>
    </location>
</feature>
<sequence length="1109" mass="122430">MSSSAASDDRGASRPRSGILTPSSDGSLNHAGHKAAVSAVSSPADWCRRRSDPAMERLLRPSIAVKPHPHALHVQPKTLSPLFVLRRQDLPLSCIDFSSTTAESAFTRLVESRIKILDLETRMGAVRSVLVARHEATRAVYAVERHADGLYAMCRLGAWVSIERLARDAATAVCAERVFPVKAETLSPPSLAAAAVTTTTTLRMDSPQRKKRAAIEAIQSLVRKKPKAEARSSSDGITAPEVPQRSSEQILRPKAEMGIAQVKQSVEESPMPEIMIRHVKGEEEVPMPEIMIPHIKTGRDEKTPEIMIPYIKTGRDERTPEIMIRHVKGEEDVPMPEIMIPHIKTGRDERTPEIMIRYVKGEEGVPMPEIMIPHIKTRRDEKTPEIMIPHIKTGRDERTPEIMIPHIKTGQDEKTPEIMIPHVKPSLDETQVVESSRIKAGCPVRETQGESSAMGASSALPSSQIHIRAIDDDTQDMATNIFENIRAHYFEALYKSMGSLAYFAKGPLSRARSAFHLDLEASLDMADLIEFLKSLVLTTIQIDKKYRETAPEIISQISTLMDSSDETRSKKRKHKKMKLGKNGLYPDEDDRIRRWWNANKPELDEEQPTYTAMQIKSHLSLLRTRETQLQMILILEILALEPLKAADDAVDSSLPLLPGASASQAHRSPAVAPAKKRNKHNLPVLIDVHADRLTIWQSTATDEQQLAEESQVNRHSLSGSLVQKSSSEPLKDFCTDVIVPFFSARIPEMCDAISRKLGGPVIVPASGSKTQKRSAPKKEQKPGSATKRPAAAQRPRTLQRALSTDQQSRRSVSRGPSNMIALLRSATSTALPSMKREGSETANLGRLSKMESDSQRRPALSRGSSSSGVAGLDTSKASRKALLDAQVKDAIAALRKPNREVVGQAMQEADQQRVLAAKKSRRMQRSTIVKATPANNRFRDVYAYSQSHPGLPMQHMEEAVAPSSAASFIPSTGHRAGFRNPMDLNTSPAIDTVGSTPSKRATTSTFLHRSNDEPCLPPSPLVRNSNRRTPRALSSSLSTNKQPQLVKTDEGAAKQHGARDHVFATPAKKEKHQQVLSGSPVGQLRLQGQSEPKKKSIYETLGWDDDYDI</sequence>
<protein>
    <recommendedName>
        <fullName evidence="2">DNA replication regulator Sld3 C-terminal domain-containing protein</fullName>
    </recommendedName>
</protein>
<feature type="region of interest" description="Disordered" evidence="1">
    <location>
        <begin position="759"/>
        <end position="873"/>
    </location>
</feature>
<dbReference type="PANTHER" id="PTHR28067:SF1">
    <property type="entry name" value="DNA REPLICATION REGULATOR SLD3"/>
    <property type="match status" value="1"/>
</dbReference>
<dbReference type="InterPro" id="IPR013948">
    <property type="entry name" value="DNA_replication_reg_Sld3_C"/>
</dbReference>
<feature type="compositionally biased region" description="Basic residues" evidence="1">
    <location>
        <begin position="569"/>
        <end position="579"/>
    </location>
</feature>
<comment type="caution">
    <text evidence="3">The sequence shown here is derived from an EMBL/GenBank/DDBJ whole genome shotgun (WGS) entry which is preliminary data.</text>
</comment>
<feature type="compositionally biased region" description="Polar residues" evidence="1">
    <location>
        <begin position="800"/>
        <end position="816"/>
    </location>
</feature>
<dbReference type="InterPro" id="IPR042511">
    <property type="entry name" value="Sld3"/>
</dbReference>
<accession>A0AAW0RRB3</accession>
<dbReference type="GO" id="GO:0006270">
    <property type="term" value="P:DNA replication initiation"/>
    <property type="evidence" value="ECO:0007669"/>
    <property type="project" value="InterPro"/>
</dbReference>
<feature type="compositionally biased region" description="Basic and acidic residues" evidence="1">
    <location>
        <begin position="1047"/>
        <end position="1062"/>
    </location>
</feature>
<feature type="compositionally biased region" description="Polar residues" evidence="1">
    <location>
        <begin position="986"/>
        <end position="1008"/>
    </location>
</feature>
<proteinExistence type="predicted"/>
<feature type="region of interest" description="Disordered" evidence="1">
    <location>
        <begin position="224"/>
        <end position="249"/>
    </location>
</feature>
<feature type="compositionally biased region" description="Polar residues" evidence="1">
    <location>
        <begin position="1032"/>
        <end position="1045"/>
    </location>
</feature>
<name>A0AAW0RRB3_9HYPO</name>
<dbReference type="PANTHER" id="PTHR28067">
    <property type="entry name" value="DNA REPLICATION REGULATOR SLD3"/>
    <property type="match status" value="1"/>
</dbReference>
<dbReference type="Pfam" id="PF08639">
    <property type="entry name" value="Sld3_STD"/>
    <property type="match status" value="1"/>
</dbReference>
<feature type="region of interest" description="Disordered" evidence="1">
    <location>
        <begin position="986"/>
        <end position="1097"/>
    </location>
</feature>
<gene>
    <name evidence="3" type="ORF">G3M48_005908</name>
</gene>
<dbReference type="AlphaFoldDB" id="A0AAW0RRB3"/>
<dbReference type="Gene3D" id="1.20.58.2130">
    <property type="match status" value="1"/>
</dbReference>
<organism evidence="3 4">
    <name type="scientific">Beauveria asiatica</name>
    <dbReference type="NCBI Taxonomy" id="1069075"/>
    <lineage>
        <taxon>Eukaryota</taxon>
        <taxon>Fungi</taxon>
        <taxon>Dikarya</taxon>
        <taxon>Ascomycota</taxon>
        <taxon>Pezizomycotina</taxon>
        <taxon>Sordariomycetes</taxon>
        <taxon>Hypocreomycetidae</taxon>
        <taxon>Hypocreales</taxon>
        <taxon>Cordycipitaceae</taxon>
        <taxon>Beauveria</taxon>
    </lineage>
</organism>
<feature type="region of interest" description="Disordered" evidence="1">
    <location>
        <begin position="564"/>
        <end position="583"/>
    </location>
</feature>
<evidence type="ECO:0000313" key="4">
    <source>
        <dbReference type="Proteomes" id="UP001397290"/>
    </source>
</evidence>
<evidence type="ECO:0000256" key="1">
    <source>
        <dbReference type="SAM" id="MobiDB-lite"/>
    </source>
</evidence>
<feature type="region of interest" description="Disordered" evidence="1">
    <location>
        <begin position="1"/>
        <end position="34"/>
    </location>
</feature>
<reference evidence="3 4" key="1">
    <citation type="submission" date="2020-02" db="EMBL/GenBank/DDBJ databases">
        <title>Comparative genomics of the hypocrealean fungal genus Beauvera.</title>
        <authorList>
            <person name="Showalter D.N."/>
            <person name="Bushley K.E."/>
            <person name="Rehner S.A."/>
        </authorList>
    </citation>
    <scope>NUCLEOTIDE SEQUENCE [LARGE SCALE GENOMIC DNA]</scope>
    <source>
        <strain evidence="3 4">ARSEF4384</strain>
    </source>
</reference>
<keyword evidence="4" id="KW-1185">Reference proteome</keyword>
<evidence type="ECO:0000259" key="2">
    <source>
        <dbReference type="Pfam" id="PF08639"/>
    </source>
</evidence>
<evidence type="ECO:0000313" key="3">
    <source>
        <dbReference type="EMBL" id="KAK8144361.1"/>
    </source>
</evidence>
<dbReference type="Proteomes" id="UP001397290">
    <property type="component" value="Unassembled WGS sequence"/>
</dbReference>
<dbReference type="EMBL" id="JAAHCF010000397">
    <property type="protein sequence ID" value="KAK8144361.1"/>
    <property type="molecule type" value="Genomic_DNA"/>
</dbReference>
<dbReference type="GO" id="GO:0031261">
    <property type="term" value="C:DNA replication preinitiation complex"/>
    <property type="evidence" value="ECO:0007669"/>
    <property type="project" value="TreeGrafter"/>
</dbReference>